<evidence type="ECO:0000313" key="2">
    <source>
        <dbReference type="Proteomes" id="UP001519460"/>
    </source>
</evidence>
<dbReference type="EMBL" id="JACVVK020000566">
    <property type="protein sequence ID" value="KAK7465894.1"/>
    <property type="molecule type" value="Genomic_DNA"/>
</dbReference>
<proteinExistence type="predicted"/>
<dbReference type="AlphaFoldDB" id="A0ABD0J8A9"/>
<reference evidence="1 2" key="1">
    <citation type="journal article" date="2023" name="Sci. Data">
        <title>Genome assembly of the Korean intertidal mud-creeper Batillaria attramentaria.</title>
        <authorList>
            <person name="Patra A.K."/>
            <person name="Ho P.T."/>
            <person name="Jun S."/>
            <person name="Lee S.J."/>
            <person name="Kim Y."/>
            <person name="Won Y.J."/>
        </authorList>
    </citation>
    <scope>NUCLEOTIDE SEQUENCE [LARGE SCALE GENOMIC DNA]</scope>
    <source>
        <strain evidence="1">Wonlab-2016</strain>
    </source>
</reference>
<organism evidence="1 2">
    <name type="scientific">Batillaria attramentaria</name>
    <dbReference type="NCBI Taxonomy" id="370345"/>
    <lineage>
        <taxon>Eukaryota</taxon>
        <taxon>Metazoa</taxon>
        <taxon>Spiralia</taxon>
        <taxon>Lophotrochozoa</taxon>
        <taxon>Mollusca</taxon>
        <taxon>Gastropoda</taxon>
        <taxon>Caenogastropoda</taxon>
        <taxon>Sorbeoconcha</taxon>
        <taxon>Cerithioidea</taxon>
        <taxon>Batillariidae</taxon>
        <taxon>Batillaria</taxon>
    </lineage>
</organism>
<keyword evidence="2" id="KW-1185">Reference proteome</keyword>
<comment type="caution">
    <text evidence="1">The sequence shown here is derived from an EMBL/GenBank/DDBJ whole genome shotgun (WGS) entry which is preliminary data.</text>
</comment>
<name>A0ABD0J8A9_9CAEN</name>
<protein>
    <submittedName>
        <fullName evidence="1">Uncharacterized protein</fullName>
    </submittedName>
</protein>
<gene>
    <name evidence="1" type="ORF">BaRGS_00037546</name>
</gene>
<accession>A0ABD0J8A9</accession>
<sequence length="85" mass="8854">MFTEGAAPQWNQWTAYNGTKIRISAPHGAGLLSRSLLANSTQSWQVGANGQLIPCQAPAGEELLRAASVTRGDVHASLPAIGGQV</sequence>
<evidence type="ECO:0000313" key="1">
    <source>
        <dbReference type="EMBL" id="KAK7465894.1"/>
    </source>
</evidence>
<dbReference type="Proteomes" id="UP001519460">
    <property type="component" value="Unassembled WGS sequence"/>
</dbReference>